<accession>A0ABQ0AUT9</accession>
<protein>
    <submittedName>
        <fullName evidence="1">Uncharacterized protein</fullName>
    </submittedName>
</protein>
<keyword evidence="2" id="KW-1185">Reference proteome</keyword>
<evidence type="ECO:0000313" key="1">
    <source>
        <dbReference type="EMBL" id="GAA6267798.1"/>
    </source>
</evidence>
<evidence type="ECO:0000313" key="2">
    <source>
        <dbReference type="Proteomes" id="UP001600894"/>
    </source>
</evidence>
<sequence>MREYGFTNYIDIGNTGQDVPMDSLSPEELKKVAYAMQEQVMAVAQMRKKAKTA</sequence>
<comment type="caution">
    <text evidence="1">The sequence shown here is derived from an EMBL/GenBank/DDBJ whole genome shotgun (WGS) entry which is preliminary data.</text>
</comment>
<dbReference type="EMBL" id="BAABXL010000001">
    <property type="protein sequence ID" value="GAA6267798.1"/>
    <property type="molecule type" value="Genomic_DNA"/>
</dbReference>
<name>A0ABQ0AUT9_9FIRM</name>
<dbReference type="Proteomes" id="UP001600894">
    <property type="component" value="Unassembled WGS sequence"/>
</dbReference>
<organism evidence="1 2">
    <name type="scientific">Enterocloster alcoholdehydrogenati</name>
    <dbReference type="NCBI Taxonomy" id="2547410"/>
    <lineage>
        <taxon>Bacteria</taxon>
        <taxon>Bacillati</taxon>
        <taxon>Bacillota</taxon>
        <taxon>Clostridia</taxon>
        <taxon>Lachnospirales</taxon>
        <taxon>Lachnospiraceae</taxon>
        <taxon>Enterocloster</taxon>
    </lineage>
</organism>
<proteinExistence type="predicted"/>
<dbReference type="RefSeq" id="WP_176255363.1">
    <property type="nucleotide sequence ID" value="NZ_BAABXL010000001.1"/>
</dbReference>
<reference evidence="1 2" key="1">
    <citation type="submission" date="2024-04" db="EMBL/GenBank/DDBJ databases">
        <title>Defined microbial consortia suppress multidrug-resistant proinflammatory Enterobacteriaceae via ecological control.</title>
        <authorList>
            <person name="Furuichi M."/>
            <person name="Kawaguchi T."/>
            <person name="Pust M."/>
            <person name="Yasuma K."/>
            <person name="Plichta D."/>
            <person name="Hasegawa N."/>
            <person name="Ohya T."/>
            <person name="Bhattarai S."/>
            <person name="Sasajima S."/>
            <person name="Aoto Y."/>
            <person name="Tuganbaev T."/>
            <person name="Yaginuma M."/>
            <person name="Ueda M."/>
            <person name="Okahashi N."/>
            <person name="Amafuji K."/>
            <person name="Kiridooshi Y."/>
            <person name="Sugita K."/>
            <person name="Strazar M."/>
            <person name="Skelly A."/>
            <person name="Suda W."/>
            <person name="Hattori M."/>
            <person name="Nakamoto N."/>
            <person name="Caballero S."/>
            <person name="Norman J."/>
            <person name="Olle B."/>
            <person name="Tanoue T."/>
            <person name="Arita M."/>
            <person name="Bucci V."/>
            <person name="Atarashi K."/>
            <person name="Xavier R."/>
            <person name="Honda K."/>
        </authorList>
    </citation>
    <scope>NUCLEOTIDE SEQUENCE [LARGE SCALE GENOMIC DNA]</scope>
    <source>
        <strain evidence="2">f13</strain>
    </source>
</reference>
<gene>
    <name evidence="1" type="ORF">F130042H8_08580</name>
</gene>